<evidence type="ECO:0000313" key="8">
    <source>
        <dbReference type="EMBL" id="MTD17248.1"/>
    </source>
</evidence>
<feature type="transmembrane region" description="Helical" evidence="7">
    <location>
        <begin position="55"/>
        <end position="77"/>
    </location>
</feature>
<keyword evidence="5 7" id="KW-1133">Transmembrane helix</keyword>
<organism evidence="8 9">
    <name type="scientific">Nakamurella alba</name>
    <dbReference type="NCBI Taxonomy" id="2665158"/>
    <lineage>
        <taxon>Bacteria</taxon>
        <taxon>Bacillati</taxon>
        <taxon>Actinomycetota</taxon>
        <taxon>Actinomycetes</taxon>
        <taxon>Nakamurellales</taxon>
        <taxon>Nakamurellaceae</taxon>
        <taxon>Nakamurella</taxon>
    </lineage>
</organism>
<reference evidence="8 9" key="1">
    <citation type="submission" date="2019-11" db="EMBL/GenBank/DDBJ databases">
        <authorList>
            <person name="Jiang L.-Q."/>
        </authorList>
    </citation>
    <scope>NUCLEOTIDE SEQUENCE [LARGE SCALE GENOMIC DNA]</scope>
    <source>
        <strain evidence="8 9">YIM 132087</strain>
    </source>
</reference>
<dbReference type="PANTHER" id="PTHR23513:SF11">
    <property type="entry name" value="STAPHYLOFERRIN A TRANSPORTER"/>
    <property type="match status" value="1"/>
</dbReference>
<feature type="transmembrane region" description="Helical" evidence="7">
    <location>
        <begin position="89"/>
        <end position="109"/>
    </location>
</feature>
<evidence type="ECO:0000256" key="2">
    <source>
        <dbReference type="ARBA" id="ARBA00022448"/>
    </source>
</evidence>
<feature type="transmembrane region" description="Helical" evidence="7">
    <location>
        <begin position="148"/>
        <end position="167"/>
    </location>
</feature>
<dbReference type="InterPro" id="IPR036259">
    <property type="entry name" value="MFS_trans_sf"/>
</dbReference>
<dbReference type="InterPro" id="IPR010290">
    <property type="entry name" value="TM_effector"/>
</dbReference>
<evidence type="ECO:0000256" key="7">
    <source>
        <dbReference type="SAM" id="Phobius"/>
    </source>
</evidence>
<feature type="transmembrane region" description="Helical" evidence="7">
    <location>
        <begin position="384"/>
        <end position="403"/>
    </location>
</feature>
<dbReference type="SUPFAM" id="SSF103473">
    <property type="entry name" value="MFS general substrate transporter"/>
    <property type="match status" value="1"/>
</dbReference>
<keyword evidence="3" id="KW-1003">Cell membrane</keyword>
<keyword evidence="6 7" id="KW-0472">Membrane</keyword>
<dbReference type="Gene3D" id="1.20.1250.20">
    <property type="entry name" value="MFS general substrate transporter like domains"/>
    <property type="match status" value="1"/>
</dbReference>
<keyword evidence="2" id="KW-0813">Transport</keyword>
<evidence type="ECO:0000256" key="6">
    <source>
        <dbReference type="ARBA" id="ARBA00023136"/>
    </source>
</evidence>
<feature type="transmembrane region" description="Helical" evidence="7">
    <location>
        <begin position="268"/>
        <end position="286"/>
    </location>
</feature>
<comment type="caution">
    <text evidence="8">The sequence shown here is derived from an EMBL/GenBank/DDBJ whole genome shotgun (WGS) entry which is preliminary data.</text>
</comment>
<dbReference type="Pfam" id="PF05977">
    <property type="entry name" value="MFS_3"/>
    <property type="match status" value="1"/>
</dbReference>
<evidence type="ECO:0000313" key="9">
    <source>
        <dbReference type="Proteomes" id="UP000460221"/>
    </source>
</evidence>
<keyword evidence="9" id="KW-1185">Reference proteome</keyword>
<evidence type="ECO:0000256" key="3">
    <source>
        <dbReference type="ARBA" id="ARBA00022475"/>
    </source>
</evidence>
<proteinExistence type="predicted"/>
<name>A0A7K1FSZ3_9ACTN</name>
<feature type="transmembrane region" description="Helical" evidence="7">
    <location>
        <begin position="173"/>
        <end position="197"/>
    </location>
</feature>
<dbReference type="AlphaFoldDB" id="A0A7K1FSZ3"/>
<feature type="transmembrane region" description="Helical" evidence="7">
    <location>
        <begin position="319"/>
        <end position="336"/>
    </location>
</feature>
<feature type="transmembrane region" description="Helical" evidence="7">
    <location>
        <begin position="26"/>
        <end position="49"/>
    </location>
</feature>
<keyword evidence="4 7" id="KW-0812">Transmembrane</keyword>
<sequence length="533" mass="55744">MTGPGADAEAPAPGLFSALRVRAFRVLLLALLGANTALWLHTVVAQWVLTVGGASPAAVAGVQAALVLPFLVLALPVGHVVDSRGAGRMIPGAMAAMALASAGLALVAARGPVGSWLLIAATAVLGCGLVLCIVGWQNRMPQLVGRERMGSAATLDGMVFNGARAIGPAVGGLLLAFLGAAWVFAVDALIFAAAAAICTRFPTPVRSDATPPGSMGPAVRGGVRFVRHSPWMRRTLLRLVLFSLPAAAFWALFPVIAHDVIGLGTVEFGLAFLVIGAGAVLGPALVQPVRRRWPVNVFVAVGCTGYAAGLVLVALDVPVAVLVVALFVIGTAWVTVQSAWLTGAHRVLPDWVRARSIALILVVHQVCQGGGALLWGWIADGLGVRTTAVIAGGVMAAAALTAVRWGMLPVDGMDPSAAPSQFRNPVGDDRRAVLLVVEYRVDPCGVEPFMAALRLLEGTRRRLGAERWAAWREEGGPGHGGDAVLVVETFRMRSLVEWADVQSRRWTVAERRLLDDVLRHALAAPGFRILVET</sequence>
<dbReference type="PANTHER" id="PTHR23513">
    <property type="entry name" value="INTEGRAL MEMBRANE EFFLUX PROTEIN-RELATED"/>
    <property type="match status" value="1"/>
</dbReference>
<feature type="transmembrane region" description="Helical" evidence="7">
    <location>
        <begin position="115"/>
        <end position="136"/>
    </location>
</feature>
<dbReference type="Proteomes" id="UP000460221">
    <property type="component" value="Unassembled WGS sequence"/>
</dbReference>
<accession>A0A7K1FSZ3</accession>
<comment type="subcellular location">
    <subcellularLocation>
        <location evidence="1">Cell membrane</location>
        <topology evidence="1">Multi-pass membrane protein</topology>
    </subcellularLocation>
</comment>
<protein>
    <submittedName>
        <fullName evidence="8">MFS transporter</fullName>
    </submittedName>
</protein>
<evidence type="ECO:0000256" key="1">
    <source>
        <dbReference type="ARBA" id="ARBA00004651"/>
    </source>
</evidence>
<gene>
    <name evidence="8" type="ORF">GIS00_25280</name>
</gene>
<dbReference type="GO" id="GO:0005886">
    <property type="term" value="C:plasma membrane"/>
    <property type="evidence" value="ECO:0007669"/>
    <property type="project" value="UniProtKB-SubCell"/>
</dbReference>
<dbReference type="RefSeq" id="WP_154771250.1">
    <property type="nucleotide sequence ID" value="NZ_WLYK01000017.1"/>
</dbReference>
<evidence type="ECO:0000256" key="4">
    <source>
        <dbReference type="ARBA" id="ARBA00022692"/>
    </source>
</evidence>
<evidence type="ECO:0000256" key="5">
    <source>
        <dbReference type="ARBA" id="ARBA00022989"/>
    </source>
</evidence>
<feature type="transmembrane region" description="Helical" evidence="7">
    <location>
        <begin position="236"/>
        <end position="256"/>
    </location>
</feature>
<dbReference type="CDD" id="cd06173">
    <property type="entry name" value="MFS_MefA_like"/>
    <property type="match status" value="1"/>
</dbReference>
<feature type="transmembrane region" description="Helical" evidence="7">
    <location>
        <begin position="293"/>
        <end position="313"/>
    </location>
</feature>
<dbReference type="EMBL" id="WLYK01000017">
    <property type="protein sequence ID" value="MTD17248.1"/>
    <property type="molecule type" value="Genomic_DNA"/>
</dbReference>
<feature type="transmembrane region" description="Helical" evidence="7">
    <location>
        <begin position="357"/>
        <end position="378"/>
    </location>
</feature>